<organism evidence="2 3">
    <name type="scientific">Salix dunnii</name>
    <dbReference type="NCBI Taxonomy" id="1413687"/>
    <lineage>
        <taxon>Eukaryota</taxon>
        <taxon>Viridiplantae</taxon>
        <taxon>Streptophyta</taxon>
        <taxon>Embryophyta</taxon>
        <taxon>Tracheophyta</taxon>
        <taxon>Spermatophyta</taxon>
        <taxon>Magnoliopsida</taxon>
        <taxon>eudicotyledons</taxon>
        <taxon>Gunneridae</taxon>
        <taxon>Pentapetalae</taxon>
        <taxon>rosids</taxon>
        <taxon>fabids</taxon>
        <taxon>Malpighiales</taxon>
        <taxon>Salicaceae</taxon>
        <taxon>Saliceae</taxon>
        <taxon>Salix</taxon>
    </lineage>
</organism>
<comment type="caution">
    <text evidence="2">The sequence shown here is derived from an EMBL/GenBank/DDBJ whole genome shotgun (WGS) entry which is preliminary data.</text>
</comment>
<dbReference type="AlphaFoldDB" id="A0A835TL87"/>
<name>A0A835TL87_9ROSI</name>
<keyword evidence="1" id="KW-0812">Transmembrane</keyword>
<accession>A0A835TL87</accession>
<dbReference type="EMBL" id="JADGMS010000001">
    <property type="protein sequence ID" value="KAF9690360.1"/>
    <property type="molecule type" value="Genomic_DNA"/>
</dbReference>
<keyword evidence="3" id="KW-1185">Reference proteome</keyword>
<evidence type="ECO:0000256" key="1">
    <source>
        <dbReference type="SAM" id="Phobius"/>
    </source>
</evidence>
<proteinExistence type="predicted"/>
<sequence length="78" mass="9141">MEDAVAATKSPSLFMYLWVLFNVFTFPLLLVEYWSWNLRENTESASSYISNNLNIPFERDGQMGFWFQLLYAALVDMS</sequence>
<keyword evidence="1" id="KW-1133">Transmembrane helix</keyword>
<evidence type="ECO:0000313" key="3">
    <source>
        <dbReference type="Proteomes" id="UP000657918"/>
    </source>
</evidence>
<reference evidence="2 3" key="1">
    <citation type="submission" date="2020-10" db="EMBL/GenBank/DDBJ databases">
        <title>Plant Genome Project.</title>
        <authorList>
            <person name="Zhang R.-G."/>
        </authorList>
    </citation>
    <scope>NUCLEOTIDE SEQUENCE [LARGE SCALE GENOMIC DNA]</scope>
    <source>
        <strain evidence="2">FAFU-HL-1</strain>
        <tissue evidence="2">Leaf</tissue>
    </source>
</reference>
<dbReference type="Proteomes" id="UP000657918">
    <property type="component" value="Unassembled WGS sequence"/>
</dbReference>
<protein>
    <submittedName>
        <fullName evidence="2">Uncharacterized protein</fullName>
    </submittedName>
</protein>
<gene>
    <name evidence="2" type="ORF">SADUNF_Sadunf01G0187700</name>
</gene>
<evidence type="ECO:0000313" key="2">
    <source>
        <dbReference type="EMBL" id="KAF9690360.1"/>
    </source>
</evidence>
<keyword evidence="1" id="KW-0472">Membrane</keyword>
<feature type="transmembrane region" description="Helical" evidence="1">
    <location>
        <begin position="13"/>
        <end position="31"/>
    </location>
</feature>